<keyword evidence="12" id="KW-1185">Reference proteome</keyword>
<proteinExistence type="inferred from homology"/>
<dbReference type="GO" id="GO:0008270">
    <property type="term" value="F:zinc ion binding"/>
    <property type="evidence" value="ECO:0007669"/>
    <property type="project" value="InterPro"/>
</dbReference>
<dbReference type="InterPro" id="IPR012319">
    <property type="entry name" value="FPG_cat"/>
</dbReference>
<dbReference type="SUPFAM" id="SSF81624">
    <property type="entry name" value="N-terminal domain of MutM-like DNA repair proteins"/>
    <property type="match status" value="1"/>
</dbReference>
<keyword evidence="3" id="KW-0227">DNA damage</keyword>
<accession>A0A9X3DC41</accession>
<protein>
    <submittedName>
        <fullName evidence="11">Formamidopyrimidine-DNA glycosylase</fullName>
    </submittedName>
</protein>
<dbReference type="SMART" id="SM00898">
    <property type="entry name" value="Fapy_DNA_glyco"/>
    <property type="match status" value="1"/>
</dbReference>
<dbReference type="Pfam" id="PF01149">
    <property type="entry name" value="Fapy_DNA_glyco"/>
    <property type="match status" value="1"/>
</dbReference>
<reference evidence="11" key="1">
    <citation type="submission" date="2022-11" db="EMBL/GenBank/DDBJ databases">
        <authorList>
            <person name="Graham C."/>
            <person name="Newman J.D."/>
        </authorList>
    </citation>
    <scope>NUCLEOTIDE SEQUENCE</scope>
    <source>
        <strain evidence="11">DSM 19486</strain>
    </source>
</reference>
<dbReference type="GO" id="GO:0003906">
    <property type="term" value="F:DNA-(apurinic or apyrimidinic site) endonuclease activity"/>
    <property type="evidence" value="ECO:0007669"/>
    <property type="project" value="InterPro"/>
</dbReference>
<name>A0A9X3DC41_9SPHI</name>
<evidence type="ECO:0000256" key="6">
    <source>
        <dbReference type="ARBA" id="ARBA00023204"/>
    </source>
</evidence>
<evidence type="ECO:0000256" key="8">
    <source>
        <dbReference type="ARBA" id="ARBA00023268"/>
    </source>
</evidence>
<dbReference type="PANTHER" id="PTHR22993">
    <property type="entry name" value="FORMAMIDOPYRIMIDINE-DNA GLYCOSYLASE"/>
    <property type="match status" value="1"/>
</dbReference>
<dbReference type="GO" id="GO:0034039">
    <property type="term" value="F:8-oxo-7,8-dihydroguanine DNA N-glycosylase activity"/>
    <property type="evidence" value="ECO:0007669"/>
    <property type="project" value="TreeGrafter"/>
</dbReference>
<keyword evidence="9" id="KW-0326">Glycosidase</keyword>
<dbReference type="AlphaFoldDB" id="A0A9X3DC41"/>
<comment type="catalytic activity">
    <reaction evidence="1">
        <text>Hydrolysis of DNA containing ring-opened 7-methylguanine residues, releasing 2,6-diamino-4-hydroxy-5-(N-methyl)formamidopyrimidine.</text>
        <dbReference type="EC" id="3.2.2.23"/>
    </reaction>
</comment>
<evidence type="ECO:0000256" key="3">
    <source>
        <dbReference type="ARBA" id="ARBA00022763"/>
    </source>
</evidence>
<dbReference type="SUPFAM" id="SSF46946">
    <property type="entry name" value="S13-like H2TH domain"/>
    <property type="match status" value="1"/>
</dbReference>
<dbReference type="PANTHER" id="PTHR22993:SF9">
    <property type="entry name" value="FORMAMIDOPYRIMIDINE-DNA GLYCOSYLASE"/>
    <property type="match status" value="1"/>
</dbReference>
<dbReference type="InterPro" id="IPR035937">
    <property type="entry name" value="FPG_N"/>
</dbReference>
<keyword evidence="5" id="KW-0238">DNA-binding</keyword>
<gene>
    <name evidence="11" type="ORF">OQZ29_09440</name>
</gene>
<dbReference type="SMART" id="SM01232">
    <property type="entry name" value="H2TH"/>
    <property type="match status" value="1"/>
</dbReference>
<keyword evidence="8" id="KW-0511">Multifunctional enzyme</keyword>
<dbReference type="Proteomes" id="UP001142592">
    <property type="component" value="Unassembled WGS sequence"/>
</dbReference>
<evidence type="ECO:0000256" key="1">
    <source>
        <dbReference type="ARBA" id="ARBA00001668"/>
    </source>
</evidence>
<evidence type="ECO:0000313" key="11">
    <source>
        <dbReference type="EMBL" id="MCX3264968.1"/>
    </source>
</evidence>
<dbReference type="GO" id="GO:0003684">
    <property type="term" value="F:damaged DNA binding"/>
    <property type="evidence" value="ECO:0007669"/>
    <property type="project" value="InterPro"/>
</dbReference>
<dbReference type="InterPro" id="IPR010979">
    <property type="entry name" value="Ribosomal_uS13-like_H2TH"/>
</dbReference>
<dbReference type="GO" id="GO:0006284">
    <property type="term" value="P:base-excision repair"/>
    <property type="evidence" value="ECO:0007669"/>
    <property type="project" value="InterPro"/>
</dbReference>
<dbReference type="Gene3D" id="1.10.8.50">
    <property type="match status" value="1"/>
</dbReference>
<evidence type="ECO:0000313" key="12">
    <source>
        <dbReference type="Proteomes" id="UP001142592"/>
    </source>
</evidence>
<keyword evidence="4" id="KW-0378">Hydrolase</keyword>
<keyword evidence="7" id="KW-0456">Lyase</keyword>
<dbReference type="PROSITE" id="PS51068">
    <property type="entry name" value="FPG_CAT"/>
    <property type="match status" value="1"/>
</dbReference>
<evidence type="ECO:0000259" key="10">
    <source>
        <dbReference type="PROSITE" id="PS51068"/>
    </source>
</evidence>
<organism evidence="11 12">
    <name type="scientific">Pedobacter agri</name>
    <dbReference type="NCBI Taxonomy" id="454586"/>
    <lineage>
        <taxon>Bacteria</taxon>
        <taxon>Pseudomonadati</taxon>
        <taxon>Bacteroidota</taxon>
        <taxon>Sphingobacteriia</taxon>
        <taxon>Sphingobacteriales</taxon>
        <taxon>Sphingobacteriaceae</taxon>
        <taxon>Pedobacter</taxon>
    </lineage>
</organism>
<dbReference type="GO" id="GO:0016829">
    <property type="term" value="F:lyase activity"/>
    <property type="evidence" value="ECO:0007669"/>
    <property type="project" value="UniProtKB-KW"/>
</dbReference>
<evidence type="ECO:0000256" key="7">
    <source>
        <dbReference type="ARBA" id="ARBA00023239"/>
    </source>
</evidence>
<dbReference type="EMBL" id="JAPJUH010000003">
    <property type="protein sequence ID" value="MCX3264968.1"/>
    <property type="molecule type" value="Genomic_DNA"/>
</dbReference>
<evidence type="ECO:0000256" key="5">
    <source>
        <dbReference type="ARBA" id="ARBA00023125"/>
    </source>
</evidence>
<dbReference type="Pfam" id="PF06831">
    <property type="entry name" value="H2TH"/>
    <property type="match status" value="1"/>
</dbReference>
<evidence type="ECO:0000256" key="2">
    <source>
        <dbReference type="ARBA" id="ARBA00009409"/>
    </source>
</evidence>
<evidence type="ECO:0000256" key="9">
    <source>
        <dbReference type="ARBA" id="ARBA00023295"/>
    </source>
</evidence>
<dbReference type="InterPro" id="IPR015886">
    <property type="entry name" value="H2TH_FPG"/>
</dbReference>
<keyword evidence="6" id="KW-0234">DNA repair</keyword>
<feature type="domain" description="Formamidopyrimidine-DNA glycosylase catalytic" evidence="10">
    <location>
        <begin position="2"/>
        <end position="110"/>
    </location>
</feature>
<dbReference type="Gene3D" id="3.20.190.10">
    <property type="entry name" value="MutM-like, N-terminal"/>
    <property type="match status" value="1"/>
</dbReference>
<evidence type="ECO:0000256" key="4">
    <source>
        <dbReference type="ARBA" id="ARBA00022801"/>
    </source>
</evidence>
<sequence length="251" mass="28341">MPELPDLAVMAKNLMKKLEGKIVKSLELHVSRKTVATEEELFGALVAQKVKSVTREGKELRIKIGNMMLGLHLMLHGELRIVDGDPPKFPIFHLNFGKESLYLTDFQNQARPILNPPESTVPDALDITQRQFAELLIKKKSDIKTVLLDQKSIRGIGNAYADEILYDASISPHSLANKVPANKLYRSMIDVLQDAIDKISKANPDYITGENREFMKIHLPKTDQTRNGETIIVDNKGSRKSYYVAGQKEYR</sequence>
<comment type="similarity">
    <text evidence="2">Belongs to the FPG family.</text>
</comment>
<comment type="caution">
    <text evidence="11">The sequence shown here is derived from an EMBL/GenBank/DDBJ whole genome shotgun (WGS) entry which is preliminary data.</text>
</comment>